<dbReference type="Proteomes" id="UP001209878">
    <property type="component" value="Unassembled WGS sequence"/>
</dbReference>
<organism evidence="4 5">
    <name type="scientific">Ridgeia piscesae</name>
    <name type="common">Tubeworm</name>
    <dbReference type="NCBI Taxonomy" id="27915"/>
    <lineage>
        <taxon>Eukaryota</taxon>
        <taxon>Metazoa</taxon>
        <taxon>Spiralia</taxon>
        <taxon>Lophotrochozoa</taxon>
        <taxon>Annelida</taxon>
        <taxon>Polychaeta</taxon>
        <taxon>Sedentaria</taxon>
        <taxon>Canalipalpata</taxon>
        <taxon>Sabellida</taxon>
        <taxon>Siboglinidae</taxon>
        <taxon>Ridgeia</taxon>
    </lineage>
</organism>
<accession>A0AAD9NM37</accession>
<dbReference type="InterPro" id="IPR006652">
    <property type="entry name" value="Kelch_1"/>
</dbReference>
<dbReference type="SMART" id="SM00612">
    <property type="entry name" value="Kelch"/>
    <property type="match status" value="2"/>
</dbReference>
<evidence type="ECO:0000256" key="2">
    <source>
        <dbReference type="ARBA" id="ARBA00022737"/>
    </source>
</evidence>
<dbReference type="SMART" id="SM00875">
    <property type="entry name" value="BACK"/>
    <property type="match status" value="1"/>
</dbReference>
<feature type="domain" description="BTB" evidence="3">
    <location>
        <begin position="47"/>
        <end position="113"/>
    </location>
</feature>
<reference evidence="4" key="1">
    <citation type="journal article" date="2023" name="Mol. Biol. Evol.">
        <title>Third-Generation Sequencing Reveals the Adaptive Role of the Epigenome in Three Deep-Sea Polychaetes.</title>
        <authorList>
            <person name="Perez M."/>
            <person name="Aroh O."/>
            <person name="Sun Y."/>
            <person name="Lan Y."/>
            <person name="Juniper S.K."/>
            <person name="Young C.R."/>
            <person name="Angers B."/>
            <person name="Qian P.Y."/>
        </authorList>
    </citation>
    <scope>NUCLEOTIDE SEQUENCE</scope>
    <source>
        <strain evidence="4">R07B-5</strain>
    </source>
</reference>
<keyword evidence="5" id="KW-1185">Reference proteome</keyword>
<dbReference type="SMART" id="SM00225">
    <property type="entry name" value="BTB"/>
    <property type="match status" value="1"/>
</dbReference>
<dbReference type="PIRSF" id="PIRSF037037">
    <property type="entry name" value="Kelch-like_protein_gigaxonin"/>
    <property type="match status" value="1"/>
</dbReference>
<keyword evidence="1" id="KW-0880">Kelch repeat</keyword>
<protein>
    <recommendedName>
        <fullName evidence="3">BTB domain-containing protein</fullName>
    </recommendedName>
</protein>
<comment type="caution">
    <text evidence="4">The sequence shown here is derived from an EMBL/GenBank/DDBJ whole genome shotgun (WGS) entry which is preliminary data.</text>
</comment>
<keyword evidence="2" id="KW-0677">Repeat</keyword>
<dbReference type="InterPro" id="IPR015915">
    <property type="entry name" value="Kelch-typ_b-propeller"/>
</dbReference>
<dbReference type="PROSITE" id="PS50097">
    <property type="entry name" value="BTB"/>
    <property type="match status" value="1"/>
</dbReference>
<dbReference type="InterPro" id="IPR000210">
    <property type="entry name" value="BTB/POZ_dom"/>
</dbReference>
<dbReference type="Pfam" id="PF01344">
    <property type="entry name" value="Kelch_1"/>
    <property type="match status" value="3"/>
</dbReference>
<evidence type="ECO:0000313" key="5">
    <source>
        <dbReference type="Proteomes" id="UP001209878"/>
    </source>
</evidence>
<dbReference type="Gene3D" id="1.25.40.420">
    <property type="match status" value="1"/>
</dbReference>
<evidence type="ECO:0000256" key="1">
    <source>
        <dbReference type="ARBA" id="ARBA00022441"/>
    </source>
</evidence>
<name>A0AAD9NM37_RIDPI</name>
<dbReference type="SUPFAM" id="SSF54695">
    <property type="entry name" value="POZ domain"/>
    <property type="match status" value="1"/>
</dbReference>
<dbReference type="Gene3D" id="2.120.10.80">
    <property type="entry name" value="Kelch-type beta propeller"/>
    <property type="match status" value="2"/>
</dbReference>
<dbReference type="AlphaFoldDB" id="A0AAD9NM37"/>
<dbReference type="EMBL" id="JAODUO010000864">
    <property type="protein sequence ID" value="KAK2173588.1"/>
    <property type="molecule type" value="Genomic_DNA"/>
</dbReference>
<evidence type="ECO:0000313" key="4">
    <source>
        <dbReference type="EMBL" id="KAK2173588.1"/>
    </source>
</evidence>
<proteinExistence type="predicted"/>
<dbReference type="FunFam" id="1.25.40.420:FF:000001">
    <property type="entry name" value="Kelch-like family member 12"/>
    <property type="match status" value="1"/>
</dbReference>
<dbReference type="SUPFAM" id="SSF117281">
    <property type="entry name" value="Kelch motif"/>
    <property type="match status" value="1"/>
</dbReference>
<dbReference type="Pfam" id="PF00651">
    <property type="entry name" value="BTB"/>
    <property type="match status" value="1"/>
</dbReference>
<sequence length="589" mass="66499">MIAIPVPDQSAKLAESVTNTSETFVDTTYRNDFMKCMDNLRRFAQYTDVTLLSGDVNMPCHRAVLAVASEYFNAMFSCGLNECTSSVVELPMEPDTLSSIVEYVYTGEIELTAENVESLVKATDLLHLDTLKAACDTFMLSHVEPANCVGFYQFAKLYRIDQLQQKARRVMCAEFNSVARHAELKQLTCDELIDWIKDDDVVVENEDIVCESVLDWVRYDVDNRRSSLETILQYVRLPYCTTNYLWHTKDTCDLLTPKCREYIDEAFKFQADTTQQQQVHSCRTVPRANCRMKSCLVVFGTQNRNHNAMGVVYSNVVKKHLTHKDRQQLRYKPLISCCYNEDSKRWENLMVDFRQAQEEMGFSLCCMDKGVLQTGGGNNCWLLNFATKTQDAMPRLTSARYHHGSVSLGNRVYVVGGTGLEGDPLPSVEYLPVPVVSPMVVACTNKVYVVGGMQQGDPVCCTQIFDTTWGLWRTGSDMPEPCTGGAAVVLNSAIYVVGGDNRTCLRYKPSSNSWEKLSPPRRPHSEIMAVVWRGSILVATRGTISSALPCERYSPSTDSWSDWIAPGDLEMLCHSMFSVDLYDMTWVFH</sequence>
<dbReference type="InterPro" id="IPR011705">
    <property type="entry name" value="BACK"/>
</dbReference>
<dbReference type="PANTHER" id="PTHR24412:SF495">
    <property type="entry name" value="KELCH-LIKE PROTEIN 24"/>
    <property type="match status" value="1"/>
</dbReference>
<dbReference type="PANTHER" id="PTHR24412">
    <property type="entry name" value="KELCH PROTEIN"/>
    <property type="match status" value="1"/>
</dbReference>
<dbReference type="InterPro" id="IPR017096">
    <property type="entry name" value="BTB-kelch_protein"/>
</dbReference>
<dbReference type="Gene3D" id="3.30.710.10">
    <property type="entry name" value="Potassium Channel Kv1.1, Chain A"/>
    <property type="match status" value="1"/>
</dbReference>
<dbReference type="Pfam" id="PF07707">
    <property type="entry name" value="BACK"/>
    <property type="match status" value="1"/>
</dbReference>
<dbReference type="InterPro" id="IPR011333">
    <property type="entry name" value="SKP1/BTB/POZ_sf"/>
</dbReference>
<evidence type="ECO:0000259" key="3">
    <source>
        <dbReference type="PROSITE" id="PS50097"/>
    </source>
</evidence>
<gene>
    <name evidence="4" type="ORF">NP493_864g00032</name>
</gene>